<dbReference type="InterPro" id="IPR019307">
    <property type="entry name" value="RNA-bd_AU-1/RNase_E/G"/>
</dbReference>
<dbReference type="PANTHER" id="PTHR30001">
    <property type="entry name" value="RIBONUCLEASE"/>
    <property type="match status" value="1"/>
</dbReference>
<dbReference type="GO" id="GO:0005737">
    <property type="term" value="C:cytoplasm"/>
    <property type="evidence" value="ECO:0007669"/>
    <property type="project" value="TreeGrafter"/>
</dbReference>
<dbReference type="Proteomes" id="UP000321523">
    <property type="component" value="Unassembled WGS sequence"/>
</dbReference>
<evidence type="ECO:0000256" key="5">
    <source>
        <dbReference type="ARBA" id="ARBA00022884"/>
    </source>
</evidence>
<evidence type="ECO:0000313" key="7">
    <source>
        <dbReference type="EMBL" id="GEO37602.1"/>
    </source>
</evidence>
<evidence type="ECO:0000313" key="8">
    <source>
        <dbReference type="Proteomes" id="UP000321523"/>
    </source>
</evidence>
<comment type="cofactor">
    <cofactor evidence="1">
        <name>Mg(2+)</name>
        <dbReference type="ChEBI" id="CHEBI:18420"/>
    </cofactor>
</comment>
<dbReference type="GO" id="GO:0046872">
    <property type="term" value="F:metal ion binding"/>
    <property type="evidence" value="ECO:0007669"/>
    <property type="project" value="UniProtKB-KW"/>
</dbReference>
<protein>
    <submittedName>
        <fullName evidence="7">Ribonuclease G Rng</fullName>
    </submittedName>
</protein>
<dbReference type="InterPro" id="IPR012340">
    <property type="entry name" value="NA-bd_OB-fold"/>
</dbReference>
<dbReference type="GO" id="GO:0003723">
    <property type="term" value="F:RNA binding"/>
    <property type="evidence" value="ECO:0007669"/>
    <property type="project" value="UniProtKB-KW"/>
</dbReference>
<evidence type="ECO:0000259" key="6">
    <source>
        <dbReference type="PROSITE" id="PS50126"/>
    </source>
</evidence>
<evidence type="ECO:0000256" key="4">
    <source>
        <dbReference type="ARBA" id="ARBA00022842"/>
    </source>
</evidence>
<dbReference type="PROSITE" id="PS50126">
    <property type="entry name" value="S1"/>
    <property type="match status" value="1"/>
</dbReference>
<dbReference type="InterPro" id="IPR003029">
    <property type="entry name" value="S1_domain"/>
</dbReference>
<dbReference type="SUPFAM" id="SSF50249">
    <property type="entry name" value="Nucleic acid-binding proteins"/>
    <property type="match status" value="1"/>
</dbReference>
<dbReference type="AlphaFoldDB" id="A0A512DM94"/>
<keyword evidence="4" id="KW-0460">Magnesium</keyword>
<dbReference type="GO" id="GO:0016787">
    <property type="term" value="F:hydrolase activity"/>
    <property type="evidence" value="ECO:0007669"/>
    <property type="project" value="UniProtKB-KW"/>
</dbReference>
<dbReference type="Gene3D" id="2.40.50.140">
    <property type="entry name" value="Nucleic acid-binding proteins"/>
    <property type="match status" value="1"/>
</dbReference>
<name>A0A512DM94_9PROT</name>
<keyword evidence="2" id="KW-0479">Metal-binding</keyword>
<dbReference type="GO" id="GO:0006364">
    <property type="term" value="P:rRNA processing"/>
    <property type="evidence" value="ECO:0007669"/>
    <property type="project" value="TreeGrafter"/>
</dbReference>
<dbReference type="SMART" id="SM00316">
    <property type="entry name" value="S1"/>
    <property type="match status" value="1"/>
</dbReference>
<reference evidence="7 8" key="1">
    <citation type="submission" date="2019-07" db="EMBL/GenBank/DDBJ databases">
        <title>Whole genome shotgun sequence of Skermanella aerolata NBRC 106429.</title>
        <authorList>
            <person name="Hosoyama A."/>
            <person name="Uohara A."/>
            <person name="Ohji S."/>
            <person name="Ichikawa N."/>
        </authorList>
    </citation>
    <scope>NUCLEOTIDE SEQUENCE [LARGE SCALE GENOMIC DNA]</scope>
    <source>
        <strain evidence="7 8">NBRC 106429</strain>
    </source>
</reference>
<dbReference type="EMBL" id="BJYZ01000006">
    <property type="protein sequence ID" value="GEO37602.1"/>
    <property type="molecule type" value="Genomic_DNA"/>
</dbReference>
<dbReference type="PANTHER" id="PTHR30001:SF0">
    <property type="entry name" value="RIBONUCLEASE G"/>
    <property type="match status" value="1"/>
</dbReference>
<feature type="domain" description="S1 motif" evidence="6">
    <location>
        <begin position="41"/>
        <end position="122"/>
    </location>
</feature>
<dbReference type="RefSeq" id="WP_244619460.1">
    <property type="nucleotide sequence ID" value="NZ_BJYZ01000006.1"/>
</dbReference>
<comment type="caution">
    <text evidence="7">The sequence shown here is derived from an EMBL/GenBank/DDBJ whole genome shotgun (WGS) entry which is preliminary data.</text>
</comment>
<evidence type="ECO:0000256" key="1">
    <source>
        <dbReference type="ARBA" id="ARBA00001946"/>
    </source>
</evidence>
<dbReference type="Pfam" id="PF10150">
    <property type="entry name" value="RNase_E_G"/>
    <property type="match status" value="1"/>
</dbReference>
<evidence type="ECO:0000256" key="2">
    <source>
        <dbReference type="ARBA" id="ARBA00022723"/>
    </source>
</evidence>
<dbReference type="CDD" id="cd04453">
    <property type="entry name" value="S1_RNase_E"/>
    <property type="match status" value="1"/>
</dbReference>
<evidence type="ECO:0000256" key="3">
    <source>
        <dbReference type="ARBA" id="ARBA00022801"/>
    </source>
</evidence>
<accession>A0A512DM94</accession>
<organism evidence="7 8">
    <name type="scientific">Skermanella aerolata</name>
    <dbReference type="NCBI Taxonomy" id="393310"/>
    <lineage>
        <taxon>Bacteria</taxon>
        <taxon>Pseudomonadati</taxon>
        <taxon>Pseudomonadota</taxon>
        <taxon>Alphaproteobacteria</taxon>
        <taxon>Rhodospirillales</taxon>
        <taxon>Azospirillaceae</taxon>
        <taxon>Skermanella</taxon>
    </lineage>
</organism>
<proteinExistence type="predicted"/>
<dbReference type="InterPro" id="IPR004659">
    <property type="entry name" value="RNase_E/G"/>
</dbReference>
<keyword evidence="5" id="KW-0694">RNA-binding</keyword>
<gene>
    <name evidence="7" type="primary">rng</name>
    <name evidence="7" type="ORF">SAE02_17500</name>
</gene>
<keyword evidence="3" id="KW-0378">Hydrolase</keyword>
<dbReference type="GO" id="GO:0004540">
    <property type="term" value="F:RNA nuclease activity"/>
    <property type="evidence" value="ECO:0007669"/>
    <property type="project" value="InterPro"/>
</dbReference>
<sequence length="415" mass="43145">MTGKIEILIDHAGPLMRAAVVEDGRLTDLHIDSDDRPSRLGDIVLGRVDRVVTALNGAFVDIGGPSAGLLNAADLRIAAPASRKAARVDASRIGTLLRAGQSVPVQVKAEPGGDKGPGLTMDATLPGRFLVLTPFKPGISISRRIAQGDAKAKLTQTIAGITAGLGGGWIVRAGALNVSAEVLAAEAEALAVKWRNVEQQCGSTAPLPLLSGPAAPIRAVVEQGGRVVSRILVADPGILADLNAWAADMAPDIAPLIERHAGPEPLFERYDLEGEIARLTSRHVPLPGGAGLVIDRTEALTVIDVNGGERPNVLATNLEAAGEIARQLRLRNIGGIVIVDFINLSGRGFESGGQRVLDALSHATADDPSGVNVYGMSKLGLVELTRARRGPALADLLPDLLSNRRDARHSPVGAG</sequence>
<keyword evidence="8" id="KW-1185">Reference proteome</keyword>